<keyword evidence="3" id="KW-0813">Transport</keyword>
<dbReference type="SUPFAM" id="SSF81345">
    <property type="entry name" value="ABC transporter involved in vitamin B12 uptake, BtuC"/>
    <property type="match status" value="1"/>
</dbReference>
<feature type="transmembrane region" description="Helical" evidence="8">
    <location>
        <begin position="303"/>
        <end position="326"/>
    </location>
</feature>
<evidence type="ECO:0000313" key="9">
    <source>
        <dbReference type="EMBL" id="GGA99647.1"/>
    </source>
</evidence>
<dbReference type="InterPro" id="IPR000522">
    <property type="entry name" value="ABC_transptr_permease_BtuC"/>
</dbReference>
<comment type="similarity">
    <text evidence="2">Belongs to the binding-protein-dependent transport system permease family. FecCD subfamily.</text>
</comment>
<evidence type="ECO:0000256" key="7">
    <source>
        <dbReference type="ARBA" id="ARBA00023136"/>
    </source>
</evidence>
<dbReference type="FunFam" id="1.10.3470.10:FF:000001">
    <property type="entry name" value="Vitamin B12 ABC transporter permease BtuC"/>
    <property type="match status" value="1"/>
</dbReference>
<proteinExistence type="inferred from homology"/>
<evidence type="ECO:0000256" key="4">
    <source>
        <dbReference type="ARBA" id="ARBA00022475"/>
    </source>
</evidence>
<keyword evidence="5 8" id="KW-0812">Transmembrane</keyword>
<dbReference type="Gene3D" id="1.10.3470.10">
    <property type="entry name" value="ABC transporter involved in vitamin B12 uptake, BtuC"/>
    <property type="match status" value="1"/>
</dbReference>
<feature type="transmembrane region" description="Helical" evidence="8">
    <location>
        <begin position="260"/>
        <end position="282"/>
    </location>
</feature>
<dbReference type="AlphaFoldDB" id="A0A916SGN8"/>
<dbReference type="PANTHER" id="PTHR30472">
    <property type="entry name" value="FERRIC ENTEROBACTIN TRANSPORT SYSTEM PERMEASE PROTEIN"/>
    <property type="match status" value="1"/>
</dbReference>
<dbReference type="InterPro" id="IPR037294">
    <property type="entry name" value="ABC_BtuC-like"/>
</dbReference>
<feature type="transmembrane region" description="Helical" evidence="8">
    <location>
        <begin position="145"/>
        <end position="164"/>
    </location>
</feature>
<keyword evidence="6 8" id="KW-1133">Transmembrane helix</keyword>
<feature type="transmembrane region" description="Helical" evidence="8">
    <location>
        <begin position="223"/>
        <end position="240"/>
    </location>
</feature>
<evidence type="ECO:0000313" key="10">
    <source>
        <dbReference type="Proteomes" id="UP000646478"/>
    </source>
</evidence>
<dbReference type="CDD" id="cd06550">
    <property type="entry name" value="TM_ABC_iron-siderophores_like"/>
    <property type="match status" value="1"/>
</dbReference>
<keyword evidence="7 8" id="KW-0472">Membrane</keyword>
<reference evidence="9" key="1">
    <citation type="journal article" date="2014" name="Int. J. Syst. Evol. Microbiol.">
        <title>Complete genome sequence of Corynebacterium casei LMG S-19264T (=DSM 44701T), isolated from a smear-ripened cheese.</title>
        <authorList>
            <consortium name="US DOE Joint Genome Institute (JGI-PGF)"/>
            <person name="Walter F."/>
            <person name="Albersmeier A."/>
            <person name="Kalinowski J."/>
            <person name="Ruckert C."/>
        </authorList>
    </citation>
    <scope>NUCLEOTIDE SEQUENCE</scope>
    <source>
        <strain evidence="9">CGMCC 1.15082</strain>
    </source>
</reference>
<protein>
    <submittedName>
        <fullName evidence="9">ABC transporter permease</fullName>
    </submittedName>
</protein>
<keyword evidence="4" id="KW-1003">Cell membrane</keyword>
<feature type="transmembrane region" description="Helical" evidence="8">
    <location>
        <begin position="115"/>
        <end position="133"/>
    </location>
</feature>
<evidence type="ECO:0000256" key="5">
    <source>
        <dbReference type="ARBA" id="ARBA00022692"/>
    </source>
</evidence>
<dbReference type="GO" id="GO:0022857">
    <property type="term" value="F:transmembrane transporter activity"/>
    <property type="evidence" value="ECO:0007669"/>
    <property type="project" value="InterPro"/>
</dbReference>
<dbReference type="Pfam" id="PF01032">
    <property type="entry name" value="FecCD"/>
    <property type="match status" value="1"/>
</dbReference>
<dbReference type="GO" id="GO:0005886">
    <property type="term" value="C:plasma membrane"/>
    <property type="evidence" value="ECO:0007669"/>
    <property type="project" value="UniProtKB-SubCell"/>
</dbReference>
<accession>A0A916SGN8</accession>
<organism evidence="9 10">
    <name type="scientific">Brucella endophytica</name>
    <dbReference type="NCBI Taxonomy" id="1963359"/>
    <lineage>
        <taxon>Bacteria</taxon>
        <taxon>Pseudomonadati</taxon>
        <taxon>Pseudomonadota</taxon>
        <taxon>Alphaproteobacteria</taxon>
        <taxon>Hyphomicrobiales</taxon>
        <taxon>Brucellaceae</taxon>
        <taxon>Brucella/Ochrobactrum group</taxon>
        <taxon>Brucella</taxon>
    </lineage>
</organism>
<feature type="transmembrane region" description="Helical" evidence="8">
    <location>
        <begin position="173"/>
        <end position="193"/>
    </location>
</feature>
<reference evidence="9" key="2">
    <citation type="submission" date="2020-09" db="EMBL/GenBank/DDBJ databases">
        <authorList>
            <person name="Sun Q."/>
            <person name="Zhou Y."/>
        </authorList>
    </citation>
    <scope>NUCLEOTIDE SEQUENCE</scope>
    <source>
        <strain evidence="9">CGMCC 1.15082</strain>
    </source>
</reference>
<evidence type="ECO:0000256" key="6">
    <source>
        <dbReference type="ARBA" id="ARBA00022989"/>
    </source>
</evidence>
<dbReference type="GO" id="GO:0033214">
    <property type="term" value="P:siderophore-iron import into cell"/>
    <property type="evidence" value="ECO:0007669"/>
    <property type="project" value="TreeGrafter"/>
</dbReference>
<comment type="subcellular location">
    <subcellularLocation>
        <location evidence="1">Cell membrane</location>
        <topology evidence="1">Multi-pass membrane protein</topology>
    </subcellularLocation>
</comment>
<feature type="transmembrane region" description="Helical" evidence="8">
    <location>
        <begin position="83"/>
        <end position="103"/>
    </location>
</feature>
<name>A0A916SGN8_9HYPH</name>
<gene>
    <name evidence="9" type="ORF">GCM10011491_29910</name>
</gene>
<feature type="transmembrane region" description="Helical" evidence="8">
    <location>
        <begin position="332"/>
        <end position="351"/>
    </location>
</feature>
<dbReference type="PANTHER" id="PTHR30472:SF67">
    <property type="entry name" value="PERMEASE OF ABC TRANSPORTER-RELATED"/>
    <property type="match status" value="1"/>
</dbReference>
<dbReference type="Proteomes" id="UP000646478">
    <property type="component" value="Unassembled WGS sequence"/>
</dbReference>
<dbReference type="RefSeq" id="WP_188824991.1">
    <property type="nucleotide sequence ID" value="NZ_BMHH01000012.1"/>
</dbReference>
<feature type="transmembrane region" description="Helical" evidence="8">
    <location>
        <begin position="21"/>
        <end position="43"/>
    </location>
</feature>
<dbReference type="EMBL" id="BMHH01000012">
    <property type="protein sequence ID" value="GGA99647.1"/>
    <property type="molecule type" value="Genomic_DNA"/>
</dbReference>
<evidence type="ECO:0000256" key="1">
    <source>
        <dbReference type="ARBA" id="ARBA00004651"/>
    </source>
</evidence>
<sequence length="356" mass="36977">MVSEIARDRSIPSTRPARRSGLALLLLAGWALIMLAMTLSISLGTARIPFATVWTIVLHKLAPDLIEPFWSAGRENIVWNLRFPRALLAAIVGAGLSMAGAAMQGATRNPLADPHLLGVSAGAALGANVAILLTGNVLGPATVPLFAFAGALFATALVVGVAGLSRHSGRSELVLAGVAISFIISAAANLTILFADPRAVASVIFWMLGGFGLAEWSNLAFPLAALLLSALVFITHARPLNALAMGDETATALGISVTRLRFILIVASAFITGVLVAFSGMIGFVGLMMPHIARLLVGGDNRLVLPASAMLGAIFLVLADVMARTLMAPNDMPIGIVTGFIGGLFFLVMLMRRSGP</sequence>
<evidence type="ECO:0000256" key="2">
    <source>
        <dbReference type="ARBA" id="ARBA00007935"/>
    </source>
</evidence>
<keyword evidence="10" id="KW-1185">Reference proteome</keyword>
<comment type="caution">
    <text evidence="9">The sequence shown here is derived from an EMBL/GenBank/DDBJ whole genome shotgun (WGS) entry which is preliminary data.</text>
</comment>
<evidence type="ECO:0000256" key="3">
    <source>
        <dbReference type="ARBA" id="ARBA00022448"/>
    </source>
</evidence>
<evidence type="ECO:0000256" key="8">
    <source>
        <dbReference type="SAM" id="Phobius"/>
    </source>
</evidence>